<gene>
    <name evidence="2" type="ORF">NCTC13079_00193</name>
</gene>
<name>A0A3S4YUH9_9FIRM</name>
<protein>
    <submittedName>
        <fullName evidence="2">Cupin domain</fullName>
    </submittedName>
</protein>
<dbReference type="InterPro" id="IPR011051">
    <property type="entry name" value="RmlC_Cupin_sf"/>
</dbReference>
<dbReference type="InterPro" id="IPR013096">
    <property type="entry name" value="Cupin_2"/>
</dbReference>
<dbReference type="Gene3D" id="2.60.120.10">
    <property type="entry name" value="Jelly Rolls"/>
    <property type="match status" value="1"/>
</dbReference>
<keyword evidence="3" id="KW-1185">Reference proteome</keyword>
<sequence>MHEIMKNIEKATALSLKEQVSYQEGQVVSKTIAQNDGISLTLFSFDAGEEISTHVSDGDALVLCLDGTGEIAIDGEASVVEEGDAILMPAGHPHAVRAKARFKMLLIVVKPSDQ</sequence>
<organism evidence="2 3">
    <name type="scientific">Aedoeadaptatus ivorii</name>
    <dbReference type="NCBI Taxonomy" id="54006"/>
    <lineage>
        <taxon>Bacteria</taxon>
        <taxon>Bacillati</taxon>
        <taxon>Bacillota</taxon>
        <taxon>Tissierellia</taxon>
        <taxon>Tissierellales</taxon>
        <taxon>Peptoniphilaceae</taxon>
        <taxon>Aedoeadaptatus</taxon>
    </lineage>
</organism>
<feature type="domain" description="Cupin type-2" evidence="1">
    <location>
        <begin position="42"/>
        <end position="107"/>
    </location>
</feature>
<dbReference type="PANTHER" id="PTHR37694:SF1">
    <property type="entry name" value="SLR8022 PROTEIN"/>
    <property type="match status" value="1"/>
</dbReference>
<dbReference type="Pfam" id="PF07883">
    <property type="entry name" value="Cupin_2"/>
    <property type="match status" value="1"/>
</dbReference>
<dbReference type="RefSeq" id="WP_126464670.1">
    <property type="nucleotide sequence ID" value="NZ_LR134523.1"/>
</dbReference>
<proteinExistence type="predicted"/>
<dbReference type="KEGG" id="piv:NCTC13079_00193"/>
<dbReference type="AlphaFoldDB" id="A0A3S4YUH9"/>
<reference evidence="2 3" key="1">
    <citation type="submission" date="2018-12" db="EMBL/GenBank/DDBJ databases">
        <authorList>
            <consortium name="Pathogen Informatics"/>
        </authorList>
    </citation>
    <scope>NUCLEOTIDE SEQUENCE [LARGE SCALE GENOMIC DNA]</scope>
    <source>
        <strain evidence="2 3">NCTC13079</strain>
    </source>
</reference>
<dbReference type="PANTHER" id="PTHR37694">
    <property type="entry name" value="SLR8022 PROTEIN"/>
    <property type="match status" value="1"/>
</dbReference>
<accession>A0A3S4YUH9</accession>
<dbReference type="EMBL" id="LR134523">
    <property type="protein sequence ID" value="VEJ34515.1"/>
    <property type="molecule type" value="Genomic_DNA"/>
</dbReference>
<evidence type="ECO:0000259" key="1">
    <source>
        <dbReference type="Pfam" id="PF07883"/>
    </source>
</evidence>
<dbReference type="CDD" id="cd02230">
    <property type="entry name" value="cupin_HP0902-like"/>
    <property type="match status" value="1"/>
</dbReference>
<dbReference type="OrthoDB" id="9793184at2"/>
<dbReference type="InterPro" id="IPR014710">
    <property type="entry name" value="RmlC-like_jellyroll"/>
</dbReference>
<evidence type="ECO:0000313" key="3">
    <source>
        <dbReference type="Proteomes" id="UP000269544"/>
    </source>
</evidence>
<dbReference type="SUPFAM" id="SSF51182">
    <property type="entry name" value="RmlC-like cupins"/>
    <property type="match status" value="1"/>
</dbReference>
<evidence type="ECO:0000313" key="2">
    <source>
        <dbReference type="EMBL" id="VEJ34515.1"/>
    </source>
</evidence>
<dbReference type="Proteomes" id="UP000269544">
    <property type="component" value="Chromosome"/>
</dbReference>